<keyword evidence="4" id="KW-0206">Cytoskeleton</keyword>
<dbReference type="GeneID" id="108079684"/>
<feature type="compositionally biased region" description="Polar residues" evidence="6">
    <location>
        <begin position="794"/>
        <end position="809"/>
    </location>
</feature>
<feature type="region of interest" description="Disordered" evidence="6">
    <location>
        <begin position="919"/>
        <end position="940"/>
    </location>
</feature>
<dbReference type="Proteomes" id="UP001652661">
    <property type="component" value="Chromosome 2L"/>
</dbReference>
<accession>A0ABM3C6J9</accession>
<name>A0ABM3C6J9_DROKI</name>
<feature type="region of interest" description="Disordered" evidence="6">
    <location>
        <begin position="708"/>
        <end position="766"/>
    </location>
</feature>
<evidence type="ECO:0000313" key="9">
    <source>
        <dbReference type="RefSeq" id="XP_041631976.1"/>
    </source>
</evidence>
<evidence type="ECO:0000256" key="1">
    <source>
        <dbReference type="ARBA" id="ARBA00004245"/>
    </source>
</evidence>
<feature type="region of interest" description="Disordered" evidence="6">
    <location>
        <begin position="1030"/>
        <end position="1123"/>
    </location>
</feature>
<feature type="region of interest" description="Disordered" evidence="6">
    <location>
        <begin position="1"/>
        <end position="36"/>
    </location>
</feature>
<dbReference type="PROSITE" id="PS50067">
    <property type="entry name" value="KINESIN_MOTOR_2"/>
    <property type="match status" value="1"/>
</dbReference>
<keyword evidence="8" id="KW-1185">Reference proteome</keyword>
<dbReference type="RefSeq" id="XP_041631976.1">
    <property type="nucleotide sequence ID" value="XM_041776042.2"/>
</dbReference>
<feature type="region of interest" description="Disordered" evidence="6">
    <location>
        <begin position="789"/>
        <end position="809"/>
    </location>
</feature>
<feature type="compositionally biased region" description="Polar residues" evidence="6">
    <location>
        <begin position="1089"/>
        <end position="1102"/>
    </location>
</feature>
<gene>
    <name evidence="9" type="primary">LOC108079684</name>
</gene>
<keyword evidence="2" id="KW-0547">Nucleotide-binding</keyword>
<dbReference type="Gene3D" id="3.40.850.10">
    <property type="entry name" value="Kinesin motor domain"/>
    <property type="match status" value="1"/>
</dbReference>
<evidence type="ECO:0000256" key="5">
    <source>
        <dbReference type="PROSITE-ProRule" id="PRU00283"/>
    </source>
</evidence>
<keyword evidence="3" id="KW-0067">ATP-binding</keyword>
<dbReference type="SMART" id="SM00129">
    <property type="entry name" value="KISc"/>
    <property type="match status" value="1"/>
</dbReference>
<protein>
    <submittedName>
        <fullName evidence="9">Kinesin-like protein CG14535</fullName>
    </submittedName>
</protein>
<keyword evidence="4" id="KW-0963">Cytoplasm</keyword>
<comment type="caution">
    <text evidence="5">Lacks conserved residue(s) required for the propagation of feature annotation.</text>
</comment>
<reference evidence="8" key="1">
    <citation type="submission" date="2025-05" db="UniProtKB">
        <authorList>
            <consortium name="RefSeq"/>
        </authorList>
    </citation>
    <scope>NUCLEOTIDE SEQUENCE [LARGE SCALE GENOMIC DNA]</scope>
    <source>
        <strain evidence="8">14028-0561.14</strain>
    </source>
</reference>
<dbReference type="SUPFAM" id="SSF52540">
    <property type="entry name" value="P-loop containing nucleoside triphosphate hydrolases"/>
    <property type="match status" value="1"/>
</dbReference>
<comment type="similarity">
    <text evidence="5">Belongs to the TRAFAC class myosin-kinesin ATPase superfamily. Kinesin family.</text>
</comment>
<evidence type="ECO:0000259" key="7">
    <source>
        <dbReference type="PROSITE" id="PS50067"/>
    </source>
</evidence>
<proteinExistence type="inferred from homology"/>
<evidence type="ECO:0000256" key="2">
    <source>
        <dbReference type="ARBA" id="ARBA00022741"/>
    </source>
</evidence>
<dbReference type="InterPro" id="IPR027417">
    <property type="entry name" value="P-loop_NTPase"/>
</dbReference>
<dbReference type="InterPro" id="IPR036961">
    <property type="entry name" value="Kinesin_motor_dom_sf"/>
</dbReference>
<evidence type="ECO:0000256" key="3">
    <source>
        <dbReference type="ARBA" id="ARBA00022840"/>
    </source>
</evidence>
<feature type="domain" description="Kinesin motor" evidence="7">
    <location>
        <begin position="47"/>
        <end position="404"/>
    </location>
</feature>
<feature type="compositionally biased region" description="Low complexity" evidence="6">
    <location>
        <begin position="1"/>
        <end position="10"/>
    </location>
</feature>
<evidence type="ECO:0000256" key="4">
    <source>
        <dbReference type="ARBA" id="ARBA00023212"/>
    </source>
</evidence>
<comment type="subcellular location">
    <subcellularLocation>
        <location evidence="1">Cytoplasm</location>
        <location evidence="1">Cytoskeleton</location>
    </subcellularLocation>
</comment>
<feature type="compositionally biased region" description="Polar residues" evidence="6">
    <location>
        <begin position="1030"/>
        <end position="1046"/>
    </location>
</feature>
<reference evidence="9" key="2">
    <citation type="submission" date="2025-08" db="UniProtKB">
        <authorList>
            <consortium name="RefSeq"/>
        </authorList>
    </citation>
    <scope>IDENTIFICATION</scope>
    <source>
        <strain evidence="9">14028-0561.14</strain>
        <tissue evidence="9">Whole fly</tissue>
    </source>
</reference>
<dbReference type="Pfam" id="PF00225">
    <property type="entry name" value="Kinesin"/>
    <property type="match status" value="1"/>
</dbReference>
<dbReference type="PANTHER" id="PTHR21608">
    <property type="entry name" value="KINESIN-LIKE PROTEIN CG14535"/>
    <property type="match status" value="1"/>
</dbReference>
<dbReference type="PANTHER" id="PTHR21608:SF7">
    <property type="entry name" value="KINESIN-LIKE PROTEIN CG14535"/>
    <property type="match status" value="1"/>
</dbReference>
<evidence type="ECO:0000313" key="8">
    <source>
        <dbReference type="Proteomes" id="UP001652661"/>
    </source>
</evidence>
<feature type="compositionally biased region" description="Basic residues" evidence="6">
    <location>
        <begin position="1104"/>
        <end position="1115"/>
    </location>
</feature>
<evidence type="ECO:0000256" key="6">
    <source>
        <dbReference type="SAM" id="MobiDB-lite"/>
    </source>
</evidence>
<sequence>MATASSSSSSIPARNGGFCGALQRAPPPMPASLSRRLSSRECYGVGKVKVMLRVAERDRNSSGSGEPEYMALDKKKRQVTLTDPRNVVCPPPQAAQERAPMVAAPKMFAFDNLFTAEDKQSDVCASALSEVIPAVLEGSDGCLLAMGYPGTGQPQTVLGEVGSPGSSSGGMCSLGAAPCAIAWLYKGIQERRQKSGARFSVRVSAVGVSATKPDALSQDLLISHAAESDDSPGIYLRDDFLGGPTELRAPTAERAALFLDSALAGRLKSSGSTGSGCTSSTPAGCGGYAAPLESALIFTLHVYQYSLSRKGGVAGGRSRLHIIDLGGCANRSGGLPLSGIGNILLAILSGQRHPPHKDHPLTPLLKDCLAPITCHVAIVAHVRPEQSYQDALSTIQIASRIHRLRRRKHRVPMPLAVGLAQGLGGGSSAGSGADPSSSEISADTVIYMGPNDDATDGEHPPVYLPSLSAGDNRAVMSKALKGSGMEKPPSKSATNSPMMMKKAMAVEKAKKLPGSNTGSLKRQAGAGACSSPLIPHEQPQLQQQQVVMGSPIPIPRHMVSKGSMVPSPKGSPLRRGGAHPGAALEQLEAGMRKITEEQWIDGPRVSRAKVAEARHLMREVNHVKQCETWVDGPKSQSCRSLTAGNLPAAGASQTQGYGFMDAHKKTMIRQWVENQTSQVFQSTVSASNSPTALHWKLSQLKQKSLDLPDRPAFQTEPSSLDLNQPCFESLPLLDPAPPDGDEDEDSGPSEVPPALPLLDDPLGSRDISQDNLQRMLSRHVSREQLHEAEFVASRASSSHHPSQRSIDCGQQVTEEEIARTMARDRDQELGAHPLAALSHCDNLSFVSSFNMACESFSECGERARHQFDQLARLHEIFTSQLAMAEVTPSAALFRTDVGSVFSEPVYHFNVGQSSVCSEPAYRLTPSPPKQPSHSPSQGSLPSLNGIMEIAGMDDYALLRQPDGASDPNLQKGEKRFTPQHDDICELDEKSMAAAVNKRNSLEDAQHKLNEITNILPLAAQSRLPLLPLNTSSEAYDSGHDSNSTPRTSKHSGISRRAESGYHSVATVRDSDESSFASGMSKGQRHRITISGSGAVTTASGNGHYQRHSHKKRHRQDHQAGGTNKGLCNWLLTPFSCTYPETEGEISDF</sequence>
<organism evidence="8 9">
    <name type="scientific">Drosophila kikkawai</name>
    <name type="common">Fruit fly</name>
    <dbReference type="NCBI Taxonomy" id="30033"/>
    <lineage>
        <taxon>Eukaryota</taxon>
        <taxon>Metazoa</taxon>
        <taxon>Ecdysozoa</taxon>
        <taxon>Arthropoda</taxon>
        <taxon>Hexapoda</taxon>
        <taxon>Insecta</taxon>
        <taxon>Pterygota</taxon>
        <taxon>Neoptera</taxon>
        <taxon>Endopterygota</taxon>
        <taxon>Diptera</taxon>
        <taxon>Brachycera</taxon>
        <taxon>Muscomorpha</taxon>
        <taxon>Ephydroidea</taxon>
        <taxon>Drosophilidae</taxon>
        <taxon>Drosophila</taxon>
        <taxon>Sophophora</taxon>
    </lineage>
</organism>
<dbReference type="InterPro" id="IPR027640">
    <property type="entry name" value="Kinesin-like_fam"/>
</dbReference>
<dbReference type="InterPro" id="IPR001752">
    <property type="entry name" value="Kinesin_motor_dom"/>
</dbReference>